<keyword evidence="5" id="KW-0949">S-adenosyl-L-methionine</keyword>
<accession>H2C638</accession>
<keyword evidence="3 7" id="KW-0489">Methyltransferase</keyword>
<dbReference type="NCBIfam" id="TIGR02467">
    <property type="entry name" value="CbiE"/>
    <property type="match status" value="1"/>
</dbReference>
<dbReference type="Pfam" id="PF00590">
    <property type="entry name" value="TP_methylase"/>
    <property type="match status" value="1"/>
</dbReference>
<evidence type="ECO:0000256" key="1">
    <source>
        <dbReference type="ARBA" id="ARBA00004953"/>
    </source>
</evidence>
<name>H2C638_9CREN</name>
<keyword evidence="8" id="KW-1185">Reference proteome</keyword>
<evidence type="ECO:0000256" key="5">
    <source>
        <dbReference type="ARBA" id="ARBA00022691"/>
    </source>
</evidence>
<evidence type="ECO:0000256" key="2">
    <source>
        <dbReference type="ARBA" id="ARBA00022573"/>
    </source>
</evidence>
<evidence type="ECO:0000313" key="8">
    <source>
        <dbReference type="Proteomes" id="UP000003980"/>
    </source>
</evidence>
<dbReference type="InterPro" id="IPR014777">
    <property type="entry name" value="4pyrrole_Mease_sub1"/>
</dbReference>
<dbReference type="Gene3D" id="3.40.1010.10">
    <property type="entry name" value="Cobalt-precorrin-4 Transmethylase, Domain 1"/>
    <property type="match status" value="1"/>
</dbReference>
<reference evidence="7 8" key="1">
    <citation type="submission" date="2012-01" db="EMBL/GenBank/DDBJ databases">
        <title>Improved High-Quality Draft sequence of Metallosphaera yellowstonensis MK1.</title>
        <authorList>
            <consortium name="US DOE Joint Genome Institute"/>
            <person name="Lucas S."/>
            <person name="Han J."/>
            <person name="Cheng J.-F."/>
            <person name="Goodwin L."/>
            <person name="Pitluck S."/>
            <person name="Peters L."/>
            <person name="Teshima H."/>
            <person name="Detter J.C."/>
            <person name="Han C."/>
            <person name="Tapia R."/>
            <person name="Land M."/>
            <person name="Hauser L."/>
            <person name="Kyrpides N."/>
            <person name="Kozubal M."/>
            <person name="Macur R.E."/>
            <person name="Jay Z."/>
            <person name="Inskeep W."/>
            <person name="Woyke T."/>
        </authorList>
    </citation>
    <scope>NUCLEOTIDE SEQUENCE [LARGE SCALE GENOMIC DNA]</scope>
    <source>
        <strain evidence="7 8">MK1</strain>
    </source>
</reference>
<dbReference type="CDD" id="cd11644">
    <property type="entry name" value="Precorrin-6Y-MT"/>
    <property type="match status" value="1"/>
</dbReference>
<dbReference type="RefSeq" id="WP_009073130.1">
    <property type="nucleotide sequence ID" value="NZ_JH597768.1"/>
</dbReference>
<proteinExistence type="predicted"/>
<dbReference type="GO" id="GO:0009236">
    <property type="term" value="P:cobalamin biosynthetic process"/>
    <property type="evidence" value="ECO:0007669"/>
    <property type="project" value="UniProtKB-UniPathway"/>
</dbReference>
<dbReference type="SUPFAM" id="SSF53790">
    <property type="entry name" value="Tetrapyrrole methylase"/>
    <property type="match status" value="1"/>
</dbReference>
<evidence type="ECO:0000259" key="6">
    <source>
        <dbReference type="Pfam" id="PF00590"/>
    </source>
</evidence>
<dbReference type="InterPro" id="IPR000878">
    <property type="entry name" value="4pyrrol_Mease"/>
</dbReference>
<gene>
    <name evidence="7" type="ORF">MetMK1DRAFT_00020140</name>
</gene>
<evidence type="ECO:0000256" key="4">
    <source>
        <dbReference type="ARBA" id="ARBA00022679"/>
    </source>
</evidence>
<dbReference type="InterPro" id="IPR014776">
    <property type="entry name" value="4pyrrole_Mease_sub2"/>
</dbReference>
<keyword evidence="4 7" id="KW-0808">Transferase</keyword>
<protein>
    <submittedName>
        <fullName evidence="7">Precorrin-6y C5,15-methyltransferase (Decarboxylating), CbiE subunit</fullName>
    </submittedName>
</protein>
<dbReference type="Proteomes" id="UP000003980">
    <property type="component" value="Unassembled WGS sequence"/>
</dbReference>
<dbReference type="STRING" id="671065.MetMK1DRAFT_00020140"/>
<dbReference type="GO" id="GO:0032259">
    <property type="term" value="P:methylation"/>
    <property type="evidence" value="ECO:0007669"/>
    <property type="project" value="UniProtKB-KW"/>
</dbReference>
<dbReference type="GO" id="GO:0008276">
    <property type="term" value="F:protein methyltransferase activity"/>
    <property type="evidence" value="ECO:0007669"/>
    <property type="project" value="InterPro"/>
</dbReference>
<dbReference type="InterPro" id="IPR012818">
    <property type="entry name" value="CbiE"/>
</dbReference>
<sequence length="215" mass="23966">MCKVYVVGVGPGDPEMLTIKGARIISTAEVVVGWSSVVERFRDIVGREAKIRILTYRNQLQELDRALHEGSKIAVLDHGDPSVSDFQFLERIREVSTSHGCEVEVVPGVSSINYVLARANLDLSSAIFVTMHVRADESELFKELVHVLRCGRRLVVLPPPDERGVSRVASVLLEHVGDREVIIMERLSYPDEKVVRGKLSSFLNYVNTDLVAMVI</sequence>
<evidence type="ECO:0000313" key="7">
    <source>
        <dbReference type="EMBL" id="EHP69265.1"/>
    </source>
</evidence>
<dbReference type="PANTHER" id="PTHR43182:SF1">
    <property type="entry name" value="COBALT-PRECORRIN-7 C(5)-METHYLTRANSFERASE"/>
    <property type="match status" value="1"/>
</dbReference>
<dbReference type="Gene3D" id="3.30.950.10">
    <property type="entry name" value="Methyltransferase, Cobalt-precorrin-4 Transmethylase, Domain 2"/>
    <property type="match status" value="1"/>
</dbReference>
<dbReference type="eggNOG" id="arCOG00650">
    <property type="taxonomic scope" value="Archaea"/>
</dbReference>
<dbReference type="EMBL" id="JH597768">
    <property type="protein sequence ID" value="EHP69265.1"/>
    <property type="molecule type" value="Genomic_DNA"/>
</dbReference>
<organism evidence="7 8">
    <name type="scientific">Metallosphaera yellowstonensis MK1</name>
    <dbReference type="NCBI Taxonomy" id="671065"/>
    <lineage>
        <taxon>Archaea</taxon>
        <taxon>Thermoproteota</taxon>
        <taxon>Thermoprotei</taxon>
        <taxon>Sulfolobales</taxon>
        <taxon>Sulfolobaceae</taxon>
        <taxon>Metallosphaera</taxon>
    </lineage>
</organism>
<evidence type="ECO:0000256" key="3">
    <source>
        <dbReference type="ARBA" id="ARBA00022603"/>
    </source>
</evidence>
<dbReference type="PANTHER" id="PTHR43182">
    <property type="entry name" value="COBALT-PRECORRIN-6B C(15)-METHYLTRANSFERASE (DECARBOXYLATING)"/>
    <property type="match status" value="1"/>
</dbReference>
<dbReference type="InterPro" id="IPR035996">
    <property type="entry name" value="4pyrrol_Methylase_sf"/>
</dbReference>
<dbReference type="InterPro" id="IPR050714">
    <property type="entry name" value="Cobalamin_biosynth_MTase"/>
</dbReference>
<dbReference type="UniPathway" id="UPA00148"/>
<dbReference type="AlphaFoldDB" id="H2C638"/>
<dbReference type="OrthoDB" id="42238at2157"/>
<dbReference type="HOGENOM" id="CLU_089162_1_0_2"/>
<feature type="domain" description="Tetrapyrrole methylase" evidence="6">
    <location>
        <begin position="3"/>
        <end position="201"/>
    </location>
</feature>
<comment type="pathway">
    <text evidence="1">Cofactor biosynthesis; adenosylcobalamin biosynthesis.</text>
</comment>
<keyword evidence="2" id="KW-0169">Cobalamin biosynthesis</keyword>